<evidence type="ECO:0000313" key="2">
    <source>
        <dbReference type="Proteomes" id="UP001597459"/>
    </source>
</evidence>
<evidence type="ECO:0008006" key="3">
    <source>
        <dbReference type="Google" id="ProtNLM"/>
    </source>
</evidence>
<name>A0ABW5NCK6_9FLAO</name>
<evidence type="ECO:0000313" key="1">
    <source>
        <dbReference type="EMBL" id="MFD2593297.1"/>
    </source>
</evidence>
<keyword evidence="2" id="KW-1185">Reference proteome</keyword>
<organism evidence="1 2">
    <name type="scientific">Aquimarina hainanensis</name>
    <dbReference type="NCBI Taxonomy" id="1578017"/>
    <lineage>
        <taxon>Bacteria</taxon>
        <taxon>Pseudomonadati</taxon>
        <taxon>Bacteroidota</taxon>
        <taxon>Flavobacteriia</taxon>
        <taxon>Flavobacteriales</taxon>
        <taxon>Flavobacteriaceae</taxon>
        <taxon>Aquimarina</taxon>
    </lineage>
</organism>
<protein>
    <recommendedName>
        <fullName evidence="3">STAS/SEC14 domain-containing protein</fullName>
    </recommendedName>
</protein>
<dbReference type="RefSeq" id="WP_176030698.1">
    <property type="nucleotide sequence ID" value="NZ_JBHSJV010000001.1"/>
</dbReference>
<proteinExistence type="predicted"/>
<comment type="caution">
    <text evidence="1">The sequence shown here is derived from an EMBL/GenBank/DDBJ whole genome shotgun (WGS) entry which is preliminary data.</text>
</comment>
<sequence length="127" mass="14709">MITSYNFDFCAAEIHSDYIKTIINEGATIVPEHNKILKQVVDLHFQDKPFVYITHRVNSYSVNPTVYIETSKIPNLIAFAVVSDNPMQETLTQLEKPFFKKEFALFRTMEDALIWKDKMIESSTVQS</sequence>
<dbReference type="Proteomes" id="UP001597459">
    <property type="component" value="Unassembled WGS sequence"/>
</dbReference>
<accession>A0ABW5NCK6</accession>
<reference evidence="2" key="1">
    <citation type="journal article" date="2019" name="Int. J. Syst. Evol. Microbiol.">
        <title>The Global Catalogue of Microorganisms (GCM) 10K type strain sequencing project: providing services to taxonomists for standard genome sequencing and annotation.</title>
        <authorList>
            <consortium name="The Broad Institute Genomics Platform"/>
            <consortium name="The Broad Institute Genome Sequencing Center for Infectious Disease"/>
            <person name="Wu L."/>
            <person name="Ma J."/>
        </authorList>
    </citation>
    <scope>NUCLEOTIDE SEQUENCE [LARGE SCALE GENOMIC DNA]</scope>
    <source>
        <strain evidence="2">KCTC 42423</strain>
    </source>
</reference>
<gene>
    <name evidence="1" type="ORF">ACFSTE_20840</name>
</gene>
<dbReference type="EMBL" id="JBHULX010000045">
    <property type="protein sequence ID" value="MFD2593297.1"/>
    <property type="molecule type" value="Genomic_DNA"/>
</dbReference>